<sequence length="144" mass="16436">MYSTVCMRMSNDGRPQMRDLVAERAKNDLITWSAWLCEYVKRVSAVMKAVCKKDYNDEGEGEESINNNNYLLEEHDLLTELINSFLTLQDTLEKCSHSIGKEPIPHHEGANDISSPLSEIITLVSNVEKLEIKLEETRSMLETT</sequence>
<name>A0ABQ7YSQ2_BRANA</name>
<dbReference type="EMBL" id="JAGKQM010000017">
    <property type="protein sequence ID" value="KAH0871221.1"/>
    <property type="molecule type" value="Genomic_DNA"/>
</dbReference>
<gene>
    <name evidence="1" type="ORF">HID58_078243</name>
</gene>
<accession>A0ABQ7YSQ2</accession>
<protein>
    <submittedName>
        <fullName evidence="1">Uncharacterized protein</fullName>
    </submittedName>
</protein>
<comment type="caution">
    <text evidence="1">The sequence shown here is derived from an EMBL/GenBank/DDBJ whole genome shotgun (WGS) entry which is preliminary data.</text>
</comment>
<proteinExistence type="predicted"/>
<evidence type="ECO:0000313" key="2">
    <source>
        <dbReference type="Proteomes" id="UP000824890"/>
    </source>
</evidence>
<dbReference type="Proteomes" id="UP000824890">
    <property type="component" value="Unassembled WGS sequence"/>
</dbReference>
<evidence type="ECO:0000313" key="1">
    <source>
        <dbReference type="EMBL" id="KAH0871221.1"/>
    </source>
</evidence>
<keyword evidence="2" id="KW-1185">Reference proteome</keyword>
<organism evidence="1 2">
    <name type="scientific">Brassica napus</name>
    <name type="common">Rape</name>
    <dbReference type="NCBI Taxonomy" id="3708"/>
    <lineage>
        <taxon>Eukaryota</taxon>
        <taxon>Viridiplantae</taxon>
        <taxon>Streptophyta</taxon>
        <taxon>Embryophyta</taxon>
        <taxon>Tracheophyta</taxon>
        <taxon>Spermatophyta</taxon>
        <taxon>Magnoliopsida</taxon>
        <taxon>eudicotyledons</taxon>
        <taxon>Gunneridae</taxon>
        <taxon>Pentapetalae</taxon>
        <taxon>rosids</taxon>
        <taxon>malvids</taxon>
        <taxon>Brassicales</taxon>
        <taxon>Brassicaceae</taxon>
        <taxon>Brassiceae</taxon>
        <taxon>Brassica</taxon>
    </lineage>
</organism>
<reference evidence="1 2" key="1">
    <citation type="submission" date="2021-05" db="EMBL/GenBank/DDBJ databases">
        <title>Genome Assembly of Synthetic Allotetraploid Brassica napus Reveals Homoeologous Exchanges between Subgenomes.</title>
        <authorList>
            <person name="Davis J.T."/>
        </authorList>
    </citation>
    <scope>NUCLEOTIDE SEQUENCE [LARGE SCALE GENOMIC DNA]</scope>
    <source>
        <strain evidence="2">cv. Da-Ae</strain>
        <tissue evidence="1">Seedling</tissue>
    </source>
</reference>